<dbReference type="Pfam" id="PF03713">
    <property type="entry name" value="DUF305"/>
    <property type="match status" value="1"/>
</dbReference>
<dbReference type="PANTHER" id="PTHR36933:SF1">
    <property type="entry name" value="SLL0788 PROTEIN"/>
    <property type="match status" value="1"/>
</dbReference>
<accession>A0A0F5FJG1</accession>
<evidence type="ECO:0000256" key="1">
    <source>
        <dbReference type="SAM" id="SignalP"/>
    </source>
</evidence>
<dbReference type="OrthoDB" id="517560at2"/>
<dbReference type="Proteomes" id="UP000033649">
    <property type="component" value="Unassembled WGS sequence"/>
</dbReference>
<feature type="chain" id="PRO_5002486901" evidence="1">
    <location>
        <begin position="20"/>
        <end position="120"/>
    </location>
</feature>
<dbReference type="InterPro" id="IPR012347">
    <property type="entry name" value="Ferritin-like"/>
</dbReference>
<keyword evidence="1" id="KW-0732">Signal</keyword>
<evidence type="ECO:0000259" key="2">
    <source>
        <dbReference type="Pfam" id="PF03713"/>
    </source>
</evidence>
<proteinExistence type="predicted"/>
<dbReference type="RefSeq" id="WP_046103675.1">
    <property type="nucleotide sequence ID" value="NZ_JZEY01000054.1"/>
</dbReference>
<keyword evidence="4" id="KW-1185">Reference proteome</keyword>
<comment type="caution">
    <text evidence="3">The sequence shown here is derived from an EMBL/GenBank/DDBJ whole genome shotgun (WGS) entry which is preliminary data.</text>
</comment>
<evidence type="ECO:0000313" key="4">
    <source>
        <dbReference type="Proteomes" id="UP000033649"/>
    </source>
</evidence>
<dbReference type="EMBL" id="JZEY01000054">
    <property type="protein sequence ID" value="KKB08986.1"/>
    <property type="molecule type" value="Genomic_DNA"/>
</dbReference>
<evidence type="ECO:0000313" key="3">
    <source>
        <dbReference type="EMBL" id="KKB08986.1"/>
    </source>
</evidence>
<gene>
    <name evidence="3" type="ORF">VE26_02785</name>
</gene>
<sequence>MKHAVPTVLFLALCLPVAAQDHSGHGGHDHAAMMAGSAATQAFKQANMRMHAEMDIDFTGNADVDFIAGMIPHHQGAVDMARIILEHGSDPEVLALAQSIIQSQEAEIAWMKDWLAKNGR</sequence>
<dbReference type="InterPro" id="IPR005183">
    <property type="entry name" value="DUF305_CopM-like"/>
</dbReference>
<organism evidence="3 4">
    <name type="scientific">Devosia chinhatensis</name>
    <dbReference type="NCBI Taxonomy" id="429727"/>
    <lineage>
        <taxon>Bacteria</taxon>
        <taxon>Pseudomonadati</taxon>
        <taxon>Pseudomonadota</taxon>
        <taxon>Alphaproteobacteria</taxon>
        <taxon>Hyphomicrobiales</taxon>
        <taxon>Devosiaceae</taxon>
        <taxon>Devosia</taxon>
    </lineage>
</organism>
<protein>
    <submittedName>
        <fullName evidence="3">Signal peptide protein</fullName>
    </submittedName>
</protein>
<dbReference type="Gene3D" id="1.20.1260.10">
    <property type="match status" value="1"/>
</dbReference>
<dbReference type="PANTHER" id="PTHR36933">
    <property type="entry name" value="SLL0788 PROTEIN"/>
    <property type="match status" value="1"/>
</dbReference>
<feature type="signal peptide" evidence="1">
    <location>
        <begin position="1"/>
        <end position="19"/>
    </location>
</feature>
<dbReference type="AlphaFoldDB" id="A0A0F5FJG1"/>
<dbReference type="STRING" id="429727.VE26_02785"/>
<name>A0A0F5FJG1_9HYPH</name>
<feature type="domain" description="DUF305" evidence="2">
    <location>
        <begin position="25"/>
        <end position="115"/>
    </location>
</feature>
<dbReference type="PATRIC" id="fig|429727.3.peg.579"/>
<reference evidence="3 4" key="1">
    <citation type="submission" date="2015-03" db="EMBL/GenBank/DDBJ databases">
        <authorList>
            <person name="Hassan Y."/>
            <person name="Lepp D."/>
            <person name="Li X.-Z."/>
            <person name="Zhou T."/>
        </authorList>
    </citation>
    <scope>NUCLEOTIDE SEQUENCE [LARGE SCALE GENOMIC DNA]</scope>
    <source>
        <strain evidence="3 4">IPL18</strain>
    </source>
</reference>